<dbReference type="InterPro" id="IPR029063">
    <property type="entry name" value="SAM-dependent_MTases_sf"/>
</dbReference>
<dbReference type="Pfam" id="PF05430">
    <property type="entry name" value="Methyltransf_30"/>
    <property type="match status" value="1"/>
</dbReference>
<name>A0ABT8LBX7_9BACT</name>
<reference evidence="2" key="1">
    <citation type="submission" date="2023-06" db="EMBL/GenBank/DDBJ databases">
        <title>Genomic of Agaribacillus aureum.</title>
        <authorList>
            <person name="Wang G."/>
        </authorList>
    </citation>
    <scope>NUCLEOTIDE SEQUENCE</scope>
    <source>
        <strain evidence="2">BMA12</strain>
    </source>
</reference>
<accession>A0ABT8LBX7</accession>
<evidence type="ECO:0000313" key="2">
    <source>
        <dbReference type="EMBL" id="MDN5215284.1"/>
    </source>
</evidence>
<dbReference type="PANTHER" id="PTHR39963:SF1">
    <property type="entry name" value="MNMC-LIKE METHYLTRANSFERASE DOMAIN-CONTAINING PROTEIN"/>
    <property type="match status" value="1"/>
</dbReference>
<evidence type="ECO:0000313" key="3">
    <source>
        <dbReference type="Proteomes" id="UP001172083"/>
    </source>
</evidence>
<dbReference type="InterPro" id="IPR047785">
    <property type="entry name" value="tRNA_MNMC2"/>
</dbReference>
<dbReference type="NCBIfam" id="NF033855">
    <property type="entry name" value="tRNA_MNMC2"/>
    <property type="match status" value="1"/>
</dbReference>
<gene>
    <name evidence="2" type="primary">mnmD</name>
    <name evidence="2" type="ORF">QQ020_24610</name>
</gene>
<proteinExistence type="predicted"/>
<feature type="domain" description="MnmC-like methyltransferase" evidence="1">
    <location>
        <begin position="149"/>
        <end position="227"/>
    </location>
</feature>
<sequence>MSDSQPKIIVTEDGSHTIYLKNINETYHSFHGAWQESNHVFITSGLEHLLNTGNPPTINLLEIGFGTGLNAILTVQKLLGKSNVVNYHSLEPFPLDPELIENLNYTNYLKNEQEKQLFKTIHTSTWHKSVPITGNFTLHKQKITLQNYQPDRSFELIYFDAFAPSKQSELWTYQIIKKVTGFLTQGGILVTYCARGQFKRDLLALELQVETLPGPPGKKEMVRATKN</sequence>
<organism evidence="2 3">
    <name type="scientific">Agaribacillus aureus</name>
    <dbReference type="NCBI Taxonomy" id="3051825"/>
    <lineage>
        <taxon>Bacteria</taxon>
        <taxon>Pseudomonadati</taxon>
        <taxon>Bacteroidota</taxon>
        <taxon>Cytophagia</taxon>
        <taxon>Cytophagales</taxon>
        <taxon>Splendidivirgaceae</taxon>
        <taxon>Agaribacillus</taxon>
    </lineage>
</organism>
<dbReference type="PANTHER" id="PTHR39963">
    <property type="entry name" value="SLL0983 PROTEIN"/>
    <property type="match status" value="1"/>
</dbReference>
<evidence type="ECO:0000259" key="1">
    <source>
        <dbReference type="Pfam" id="PF05430"/>
    </source>
</evidence>
<dbReference type="RefSeq" id="WP_346760621.1">
    <property type="nucleotide sequence ID" value="NZ_JAUJEB010000006.1"/>
</dbReference>
<protein>
    <submittedName>
        <fullName evidence="2">tRNA (5-methylaminomethyl-2-thiouridine)(34)-methyltransferase MnmD</fullName>
    </submittedName>
</protein>
<dbReference type="EMBL" id="JAUJEB010000006">
    <property type="protein sequence ID" value="MDN5215284.1"/>
    <property type="molecule type" value="Genomic_DNA"/>
</dbReference>
<dbReference type="SUPFAM" id="SSF53335">
    <property type="entry name" value="S-adenosyl-L-methionine-dependent methyltransferases"/>
    <property type="match status" value="1"/>
</dbReference>
<keyword evidence="3" id="KW-1185">Reference proteome</keyword>
<comment type="caution">
    <text evidence="2">The sequence shown here is derived from an EMBL/GenBank/DDBJ whole genome shotgun (WGS) entry which is preliminary data.</text>
</comment>
<dbReference type="Gene3D" id="3.40.50.150">
    <property type="entry name" value="Vaccinia Virus protein VP39"/>
    <property type="match status" value="1"/>
</dbReference>
<dbReference type="InterPro" id="IPR008471">
    <property type="entry name" value="MnmC-like_methylTransf"/>
</dbReference>
<dbReference type="Proteomes" id="UP001172083">
    <property type="component" value="Unassembled WGS sequence"/>
</dbReference>